<accession>A0A9P1JXE8</accession>
<dbReference type="KEGG" id="abs:AZOBR_p220041"/>
<feature type="domain" description="DDE" evidence="2">
    <location>
        <begin position="18"/>
        <end position="61"/>
    </location>
</feature>
<reference evidence="3 4" key="1">
    <citation type="journal article" date="2011" name="PLoS Genet.">
        <title>Azospirillum genomes reveal transition of bacteria from aquatic to terrestrial environments.</title>
        <authorList>
            <person name="Wisniewski-Dye F."/>
            <person name="Borziak K."/>
            <person name="Khalsa-Moyers G."/>
            <person name="Alexandre G."/>
            <person name="Sukharnikov L.O."/>
            <person name="Wuichet K."/>
            <person name="Hurst G.B."/>
            <person name="McDonald W.H."/>
            <person name="Robertson J.S."/>
            <person name="Barbe V."/>
            <person name="Calteau A."/>
            <person name="Rouy Z."/>
            <person name="Mangenot S."/>
            <person name="Prigent-Combaret C."/>
            <person name="Normand P."/>
            <person name="Boyer M."/>
            <person name="Siguier P."/>
            <person name="Dessaux Y."/>
            <person name="Elmerich C."/>
            <person name="Condemine G."/>
            <person name="Krishnen G."/>
            <person name="Kennedy I."/>
            <person name="Paterson A.H."/>
            <person name="Gonzalez V."/>
            <person name="Mavingui P."/>
            <person name="Zhulin I.B."/>
        </authorList>
    </citation>
    <scope>NUCLEOTIDE SEQUENCE [LARGE SCALE GENOMIC DNA]</scope>
    <source>
        <strain evidence="3 4">Sp245</strain>
    </source>
</reference>
<name>A0A9P1JXE8_9PROT</name>
<geneLocation type="plasmid" evidence="3 4">
    <name>AZOBR_p2</name>
</geneLocation>
<dbReference type="EMBL" id="HE577329">
    <property type="protein sequence ID" value="CCD01578.1"/>
    <property type="molecule type" value="Genomic_DNA"/>
</dbReference>
<evidence type="ECO:0000313" key="4">
    <source>
        <dbReference type="Proteomes" id="UP000007319"/>
    </source>
</evidence>
<dbReference type="Proteomes" id="UP000007319">
    <property type="component" value="Plasmid AZOBR_p2"/>
</dbReference>
<evidence type="ECO:0000259" key="2">
    <source>
        <dbReference type="Pfam" id="PF13610"/>
    </source>
</evidence>
<feature type="region of interest" description="Disordered" evidence="1">
    <location>
        <begin position="48"/>
        <end position="68"/>
    </location>
</feature>
<evidence type="ECO:0000313" key="3">
    <source>
        <dbReference type="EMBL" id="CCD01578.1"/>
    </source>
</evidence>
<gene>
    <name evidence="3" type="ORF">AZOBR_p220041</name>
</gene>
<keyword evidence="4" id="KW-1185">Reference proteome</keyword>
<dbReference type="InterPro" id="IPR032874">
    <property type="entry name" value="DDE_dom"/>
</dbReference>
<keyword evidence="3" id="KW-0614">Plasmid</keyword>
<organism evidence="3 4">
    <name type="scientific">Azospirillum baldaniorum</name>
    <dbReference type="NCBI Taxonomy" id="1064539"/>
    <lineage>
        <taxon>Bacteria</taxon>
        <taxon>Pseudomonadati</taxon>
        <taxon>Pseudomonadota</taxon>
        <taxon>Alphaproteobacteria</taxon>
        <taxon>Rhodospirillales</taxon>
        <taxon>Azospirillaceae</taxon>
        <taxon>Azospirillum</taxon>
    </lineage>
</organism>
<dbReference type="AlphaFoldDB" id="A0A9P1JXE8"/>
<proteinExistence type="predicted"/>
<evidence type="ECO:0000256" key="1">
    <source>
        <dbReference type="SAM" id="MobiDB-lite"/>
    </source>
</evidence>
<protein>
    <recommendedName>
        <fullName evidence="2">DDE domain-containing protein</fullName>
    </recommendedName>
</protein>
<dbReference type="Pfam" id="PF13610">
    <property type="entry name" value="DDE_Tnp_IS240"/>
    <property type="match status" value="1"/>
</dbReference>
<sequence>MGFEVQAGDRRQPAAPSAEALELLIQRRRDKAAARKLMRKMFKKQGFAPTQVTTDKLGPTESLSVRSV</sequence>